<feature type="transmembrane region" description="Helical" evidence="1">
    <location>
        <begin position="165"/>
        <end position="183"/>
    </location>
</feature>
<keyword evidence="1" id="KW-0472">Membrane</keyword>
<dbReference type="Proteomes" id="UP000070226">
    <property type="component" value="Unassembled WGS sequence"/>
</dbReference>
<dbReference type="PANTHER" id="PTHR34980:SF2">
    <property type="entry name" value="INNER MEMBRANE PROTEIN YHAH-RELATED"/>
    <property type="match status" value="1"/>
</dbReference>
<sequence>MIRQLVIDTIKDNIIDRYCDFSGTISRGAFWRFMLVEHLIVGVCLAVLGLLSLYSALFIYTIGIVFALWFISIMALTLPNLGAMVRRLHDTNNSEWLLLLGFIPYIGILIVIVLLLRGTKKHPIIESSVESFEEIDLFSDNAVDNPQNLGILSNASHTSYGKTSIVAAVFLTIVSWGIGIYSFSSAADKEIDAYLQMQPGAFMIMAQKTLGSSTAVESAKQVVINYYTYLNKEQYQEAYRLLAHREREKYGTYDQWVKSVKATHNRQMSSLRLQAVLRDDDDVDHISFELTFTDKAYPNQMFVKMIYERDTWRIESIVPYDQKFEER</sequence>
<keyword evidence="1" id="KW-1133">Transmembrane helix</keyword>
<dbReference type="PATRIC" id="fig|39777.7.peg.426"/>
<organism evidence="2">
    <name type="scientific">Veillonella atypica</name>
    <dbReference type="NCBI Taxonomy" id="39777"/>
    <lineage>
        <taxon>Bacteria</taxon>
        <taxon>Bacillati</taxon>
        <taxon>Bacillota</taxon>
        <taxon>Negativicutes</taxon>
        <taxon>Veillonellales</taxon>
        <taxon>Veillonellaceae</taxon>
        <taxon>Veillonella</taxon>
    </lineage>
</organism>
<proteinExistence type="predicted"/>
<gene>
    <name evidence="2" type="ORF">HMPREF3233_00436</name>
</gene>
<accession>A0A133S6B0</accession>
<evidence type="ECO:0000313" key="3">
    <source>
        <dbReference type="Proteomes" id="UP000070226"/>
    </source>
</evidence>
<name>A0A133S6B0_9FIRM</name>
<keyword evidence="1" id="KW-0812">Transmembrane</keyword>
<dbReference type="GO" id="GO:0005886">
    <property type="term" value="C:plasma membrane"/>
    <property type="evidence" value="ECO:0007669"/>
    <property type="project" value="TreeGrafter"/>
</dbReference>
<dbReference type="InterPro" id="IPR008523">
    <property type="entry name" value="DUF805"/>
</dbReference>
<protein>
    <recommendedName>
        <fullName evidence="4">DUF805 domain-containing protein</fullName>
    </recommendedName>
</protein>
<feature type="transmembrane region" description="Helical" evidence="1">
    <location>
        <begin position="96"/>
        <end position="116"/>
    </location>
</feature>
<dbReference type="STRING" id="39777.B7L28_01480"/>
<dbReference type="EMBL" id="LRQT01000008">
    <property type="protein sequence ID" value="KXA65213.1"/>
    <property type="molecule type" value="Genomic_DNA"/>
</dbReference>
<feature type="transmembrane region" description="Helical" evidence="1">
    <location>
        <begin position="57"/>
        <end position="76"/>
    </location>
</feature>
<dbReference type="RefSeq" id="WP_060807216.1">
    <property type="nucleotide sequence ID" value="NZ_KQ958055.1"/>
</dbReference>
<feature type="transmembrane region" description="Helical" evidence="1">
    <location>
        <begin position="30"/>
        <end position="50"/>
    </location>
</feature>
<dbReference type="AlphaFoldDB" id="A0A133S6B0"/>
<evidence type="ECO:0008006" key="4">
    <source>
        <dbReference type="Google" id="ProtNLM"/>
    </source>
</evidence>
<dbReference type="Pfam" id="PF05656">
    <property type="entry name" value="DUF805"/>
    <property type="match status" value="1"/>
</dbReference>
<dbReference type="PANTHER" id="PTHR34980">
    <property type="entry name" value="INNER MEMBRANE PROTEIN-RELATED-RELATED"/>
    <property type="match status" value="1"/>
</dbReference>
<comment type="caution">
    <text evidence="2">The sequence shown here is derived from an EMBL/GenBank/DDBJ whole genome shotgun (WGS) entry which is preliminary data.</text>
</comment>
<evidence type="ECO:0000313" key="2">
    <source>
        <dbReference type="EMBL" id="KXA65213.1"/>
    </source>
</evidence>
<evidence type="ECO:0000256" key="1">
    <source>
        <dbReference type="SAM" id="Phobius"/>
    </source>
</evidence>
<reference evidence="2 3" key="1">
    <citation type="submission" date="2016-01" db="EMBL/GenBank/DDBJ databases">
        <authorList>
            <person name="Oliw E.H."/>
        </authorList>
    </citation>
    <scope>NUCLEOTIDE SEQUENCE [LARGE SCALE GENOMIC DNA]</scope>
    <source>
        <strain evidence="2 3">CMW7756B</strain>
    </source>
</reference>